<dbReference type="RefSeq" id="WP_167221436.1">
    <property type="nucleotide sequence ID" value="NZ_JAAQPH010000002.1"/>
</dbReference>
<dbReference type="EMBL" id="JAAQPH010000002">
    <property type="protein sequence ID" value="NIA67666.1"/>
    <property type="molecule type" value="Genomic_DNA"/>
</dbReference>
<dbReference type="SUPFAM" id="SSF54373">
    <property type="entry name" value="FAD-linked reductases, C-terminal domain"/>
    <property type="match status" value="1"/>
</dbReference>
<dbReference type="PANTHER" id="PTHR13789">
    <property type="entry name" value="MONOOXYGENASE"/>
    <property type="match status" value="1"/>
</dbReference>
<evidence type="ECO:0000256" key="2">
    <source>
        <dbReference type="ARBA" id="ARBA00023033"/>
    </source>
</evidence>
<keyword evidence="5" id="KW-1185">Reference proteome</keyword>
<accession>A0A967C1Q7</accession>
<dbReference type="InterPro" id="IPR036188">
    <property type="entry name" value="FAD/NAD-bd_sf"/>
</dbReference>
<sequence length="416" mass="45778">MTVLIAGAGIGGLTLALSLHQAGIPVLVFEAVSELKPLGVGINLQPHAVRELTELDLLDRLEKIGLRTGKVAYFSSGGQLIWDEPRGTAAGYDWPQFSIHRGHLQMMLLEAARERLGDDAIRTGIAVDDWRETGKGIEISLTDRQTGAGQGQENGAVFVAADGIHSKARAALYPDEGPPVWGGIMMWRGVTRGPKFLGGRTMAMAGCKARKFVCYPLAEEDDGAVINWIADLSLPPEALWSREDWNRPGRLDDFLPRFADWHFDWLDVPRIIETAEHVFEYPMVDRDPLPRWTFGPMTLLGDAAHAMYPIGSNGASQAILDARVLTREFLAQGVGKKALQAYEDERRPATEKIVLANRGDGPDKVLDIVEQRAPRGFSRIDEVLSREELEETAAAYKHIAGFDVETLNKRPSIVAV</sequence>
<dbReference type="GO" id="GO:0004497">
    <property type="term" value="F:monooxygenase activity"/>
    <property type="evidence" value="ECO:0007669"/>
    <property type="project" value="UniProtKB-KW"/>
</dbReference>
<dbReference type="SUPFAM" id="SSF51905">
    <property type="entry name" value="FAD/NAD(P)-binding domain"/>
    <property type="match status" value="1"/>
</dbReference>
<gene>
    <name evidence="4" type="ORF">HBA54_03600</name>
</gene>
<dbReference type="PANTHER" id="PTHR13789:SF268">
    <property type="entry name" value="5-METHYLPHENAZINE-1-CARBOXYLATE 1-MONOOXYGENASE"/>
    <property type="match status" value="1"/>
</dbReference>
<dbReference type="NCBIfam" id="NF005720">
    <property type="entry name" value="PRK07538.1"/>
    <property type="match status" value="1"/>
</dbReference>
<dbReference type="Gene3D" id="3.50.50.60">
    <property type="entry name" value="FAD/NAD(P)-binding domain"/>
    <property type="match status" value="1"/>
</dbReference>
<evidence type="ECO:0000313" key="5">
    <source>
        <dbReference type="Proteomes" id="UP000761264"/>
    </source>
</evidence>
<dbReference type="InterPro" id="IPR050493">
    <property type="entry name" value="FAD-dep_Monooxygenase_BioMet"/>
</dbReference>
<feature type="domain" description="FAD-binding" evidence="3">
    <location>
        <begin position="2"/>
        <end position="172"/>
    </location>
</feature>
<keyword evidence="1" id="KW-0560">Oxidoreductase</keyword>
<dbReference type="AlphaFoldDB" id="A0A967C1Q7"/>
<name>A0A967C1Q7_9PROT</name>
<organism evidence="4 5">
    <name type="scientific">Pelagibius litoralis</name>
    <dbReference type="NCBI Taxonomy" id="374515"/>
    <lineage>
        <taxon>Bacteria</taxon>
        <taxon>Pseudomonadati</taxon>
        <taxon>Pseudomonadota</taxon>
        <taxon>Alphaproteobacteria</taxon>
        <taxon>Rhodospirillales</taxon>
        <taxon>Rhodovibrionaceae</taxon>
        <taxon>Pelagibius</taxon>
    </lineage>
</organism>
<dbReference type="InterPro" id="IPR002938">
    <property type="entry name" value="FAD-bd"/>
</dbReference>
<reference evidence="4" key="1">
    <citation type="submission" date="2020-03" db="EMBL/GenBank/DDBJ databases">
        <title>Genome of Pelagibius litoralis DSM 21314T.</title>
        <authorList>
            <person name="Wang G."/>
        </authorList>
    </citation>
    <scope>NUCLEOTIDE SEQUENCE</scope>
    <source>
        <strain evidence="4">DSM 21314</strain>
    </source>
</reference>
<dbReference type="PRINTS" id="PR00420">
    <property type="entry name" value="RNGMNOXGNASE"/>
</dbReference>
<dbReference type="Gene3D" id="3.30.9.30">
    <property type="match status" value="1"/>
</dbReference>
<dbReference type="Pfam" id="PF01494">
    <property type="entry name" value="FAD_binding_3"/>
    <property type="match status" value="2"/>
</dbReference>
<evidence type="ECO:0000259" key="3">
    <source>
        <dbReference type="Pfam" id="PF01494"/>
    </source>
</evidence>
<proteinExistence type="predicted"/>
<dbReference type="GO" id="GO:0071949">
    <property type="term" value="F:FAD binding"/>
    <property type="evidence" value="ECO:0007669"/>
    <property type="project" value="InterPro"/>
</dbReference>
<keyword evidence="2" id="KW-0503">Monooxygenase</keyword>
<feature type="domain" description="FAD-binding" evidence="3">
    <location>
        <begin position="291"/>
        <end position="354"/>
    </location>
</feature>
<evidence type="ECO:0000256" key="1">
    <source>
        <dbReference type="ARBA" id="ARBA00023002"/>
    </source>
</evidence>
<comment type="caution">
    <text evidence="4">The sequence shown here is derived from an EMBL/GenBank/DDBJ whole genome shotgun (WGS) entry which is preliminary data.</text>
</comment>
<evidence type="ECO:0000313" key="4">
    <source>
        <dbReference type="EMBL" id="NIA67666.1"/>
    </source>
</evidence>
<dbReference type="Proteomes" id="UP000761264">
    <property type="component" value="Unassembled WGS sequence"/>
</dbReference>
<protein>
    <submittedName>
        <fullName evidence="4">Flavin-dependent oxidoreductase</fullName>
    </submittedName>
</protein>